<dbReference type="InterPro" id="IPR028082">
    <property type="entry name" value="Peripla_BP_I"/>
</dbReference>
<organism evidence="2 3">
    <name type="scientific">Bifidobacterium boum</name>
    <dbReference type="NCBI Taxonomy" id="78343"/>
    <lineage>
        <taxon>Bacteria</taxon>
        <taxon>Bacillati</taxon>
        <taxon>Actinomycetota</taxon>
        <taxon>Actinomycetes</taxon>
        <taxon>Bifidobacteriales</taxon>
        <taxon>Bifidobacteriaceae</taxon>
        <taxon>Bifidobacterium</taxon>
    </lineage>
</organism>
<feature type="chain" id="PRO_5001818122" evidence="1">
    <location>
        <begin position="32"/>
        <end position="207"/>
    </location>
</feature>
<sequence length="207" mass="21392">MTHLLRHQRSVRRNTAACILAVVLCMVGALAGCTPRGVAVGNSHDSSSNVAHDSVDRQDIVIGVVGALGNPPVADTTVLNDLAKAKLDARFASTTGNADATQAAQQAVRDWASQRVSVILINALDVTDATASSWHDALSEARNAGIPVALLDPSNPPQDTTLYAAVLRMGTKPADSDADVSSSTLGLDAALSAIINDNPHPATMRIG</sequence>
<dbReference type="GeneID" id="303203705"/>
<feature type="signal peptide" evidence="1">
    <location>
        <begin position="1"/>
        <end position="31"/>
    </location>
</feature>
<evidence type="ECO:0000313" key="3">
    <source>
        <dbReference type="Proteomes" id="UP000029093"/>
    </source>
</evidence>
<accession>A0A086ZPD9</accession>
<dbReference type="RefSeq" id="WP_152595571.1">
    <property type="nucleotide sequence ID" value="NZ_JGYQ01000007.1"/>
</dbReference>
<dbReference type="SUPFAM" id="SSF53822">
    <property type="entry name" value="Periplasmic binding protein-like I"/>
    <property type="match status" value="1"/>
</dbReference>
<dbReference type="Gene3D" id="3.40.50.2300">
    <property type="match status" value="1"/>
</dbReference>
<comment type="caution">
    <text evidence="2">The sequence shown here is derived from an EMBL/GenBank/DDBJ whole genome shotgun (WGS) entry which is preliminary data.</text>
</comment>
<protein>
    <submittedName>
        <fullName evidence="2">Putative sugar ABC transporter periplasmic protein</fullName>
    </submittedName>
</protein>
<proteinExistence type="predicted"/>
<keyword evidence="1" id="KW-0732">Signal</keyword>
<evidence type="ECO:0000256" key="1">
    <source>
        <dbReference type="SAM" id="SignalP"/>
    </source>
</evidence>
<dbReference type="OrthoDB" id="3239987at2"/>
<name>A0A086ZPD9_9BIFI</name>
<evidence type="ECO:0000313" key="2">
    <source>
        <dbReference type="EMBL" id="KFI48389.1"/>
    </source>
</evidence>
<gene>
    <name evidence="2" type="ORF">BBOU_0519</name>
</gene>
<keyword evidence="3" id="KW-1185">Reference proteome</keyword>
<reference evidence="2 3" key="1">
    <citation type="submission" date="2014-03" db="EMBL/GenBank/DDBJ databases">
        <title>Genomics of Bifidobacteria.</title>
        <authorList>
            <person name="Ventura M."/>
            <person name="Milani C."/>
            <person name="Lugli G.A."/>
        </authorList>
    </citation>
    <scope>NUCLEOTIDE SEQUENCE [LARGE SCALE GENOMIC DNA]</scope>
    <source>
        <strain evidence="2 3">LMG 10736</strain>
    </source>
</reference>
<dbReference type="EMBL" id="JGYQ01000007">
    <property type="protein sequence ID" value="KFI48389.1"/>
    <property type="molecule type" value="Genomic_DNA"/>
</dbReference>
<dbReference type="PROSITE" id="PS51257">
    <property type="entry name" value="PROKAR_LIPOPROTEIN"/>
    <property type="match status" value="1"/>
</dbReference>
<dbReference type="AlphaFoldDB" id="A0A086ZPD9"/>
<dbReference type="Proteomes" id="UP000029093">
    <property type="component" value="Unassembled WGS sequence"/>
</dbReference>